<dbReference type="InterPro" id="IPR011009">
    <property type="entry name" value="Kinase-like_dom_sf"/>
</dbReference>
<feature type="region of interest" description="Disordered" evidence="1">
    <location>
        <begin position="1"/>
        <end position="36"/>
    </location>
</feature>
<reference evidence="2 3" key="1">
    <citation type="submission" date="2015-09" db="EMBL/GenBank/DDBJ databases">
        <title>Host preference determinants of Valsa canker pathogens revealed by comparative genomics.</title>
        <authorList>
            <person name="Yin Z."/>
            <person name="Huang L."/>
        </authorList>
    </citation>
    <scope>NUCLEOTIDE SEQUENCE [LARGE SCALE GENOMIC DNA]</scope>
    <source>
        <strain evidence="2 3">03-1</strain>
    </source>
</reference>
<sequence>MPEDPEDSSIPTAGASARPHPPNPSDSEEPLDYSLPRLPYIPGACFDIKPHNPPPPFGLPWYTRPSPDEWNYDPWPWREGAPETKLEMCLKHKPRKTTPPQDQAVHRLQVTRQIRCGEEVSAQLVECRLGGSKTRLVAKIFDPLYVNDDGLHTPTYFAERYYAREAAAYMRIKERGLDGKFTPKFEGCWVFEIPLRLDKNRVVRREVRLILQQFIPGDTVQNLIESGEAQKISFNVRMELMARLMETFSHLDFIGVRTEDPFTRNVMVHKDSQNEWHITLIDFSHSRVLGLETSKWLYRQGEQVELPISPIAICSGHWPVYPVEDIQEHWIDPKYRDRKTRRRWMDERWGKASGKSSQYQPVDETLLYET</sequence>
<gene>
    <name evidence="2" type="ORF">VMCG_04850</name>
</gene>
<dbReference type="AlphaFoldDB" id="A0A423WMY4"/>
<dbReference type="SUPFAM" id="SSF56112">
    <property type="entry name" value="Protein kinase-like (PK-like)"/>
    <property type="match status" value="1"/>
</dbReference>
<evidence type="ECO:0008006" key="4">
    <source>
        <dbReference type="Google" id="ProtNLM"/>
    </source>
</evidence>
<evidence type="ECO:0000313" key="3">
    <source>
        <dbReference type="Proteomes" id="UP000283895"/>
    </source>
</evidence>
<protein>
    <recommendedName>
        <fullName evidence="4">Protein kinase domain-containing protein</fullName>
    </recommendedName>
</protein>
<dbReference type="EMBL" id="LKEA01000013">
    <property type="protein sequence ID" value="ROW04712.1"/>
    <property type="molecule type" value="Genomic_DNA"/>
</dbReference>
<dbReference type="OrthoDB" id="4267316at2759"/>
<accession>A0A423WMY4</accession>
<evidence type="ECO:0000256" key="1">
    <source>
        <dbReference type="SAM" id="MobiDB-lite"/>
    </source>
</evidence>
<name>A0A423WMY4_9PEZI</name>
<keyword evidence="3" id="KW-1185">Reference proteome</keyword>
<dbReference type="STRING" id="356882.A0A423WMY4"/>
<evidence type="ECO:0000313" key="2">
    <source>
        <dbReference type="EMBL" id="ROW04712.1"/>
    </source>
</evidence>
<comment type="caution">
    <text evidence="2">The sequence shown here is derived from an EMBL/GenBank/DDBJ whole genome shotgun (WGS) entry which is preliminary data.</text>
</comment>
<dbReference type="Proteomes" id="UP000283895">
    <property type="component" value="Unassembled WGS sequence"/>
</dbReference>
<proteinExistence type="predicted"/>
<organism evidence="2 3">
    <name type="scientific">Cytospora schulzeri</name>
    <dbReference type="NCBI Taxonomy" id="448051"/>
    <lineage>
        <taxon>Eukaryota</taxon>
        <taxon>Fungi</taxon>
        <taxon>Dikarya</taxon>
        <taxon>Ascomycota</taxon>
        <taxon>Pezizomycotina</taxon>
        <taxon>Sordariomycetes</taxon>
        <taxon>Sordariomycetidae</taxon>
        <taxon>Diaporthales</taxon>
        <taxon>Cytosporaceae</taxon>
        <taxon>Cytospora</taxon>
    </lineage>
</organism>